<organism evidence="7 8">
    <name type="scientific">Paraglaciecola hydrolytica</name>
    <dbReference type="NCBI Taxonomy" id="1799789"/>
    <lineage>
        <taxon>Bacteria</taxon>
        <taxon>Pseudomonadati</taxon>
        <taxon>Pseudomonadota</taxon>
        <taxon>Gammaproteobacteria</taxon>
        <taxon>Alteromonadales</taxon>
        <taxon>Alteromonadaceae</taxon>
        <taxon>Paraglaciecola</taxon>
    </lineage>
</organism>
<feature type="modified residue" description="N6-(pyridoxal phosphate)lysine" evidence="5">
    <location>
        <position position="63"/>
    </location>
</feature>
<keyword evidence="3 5" id="KW-0663">Pyridoxal phosphate</keyword>
<comment type="similarity">
    <text evidence="2">Belongs to the ACC deaminase/D-cysteine desulfhydrase family.</text>
</comment>
<dbReference type="Gene3D" id="3.40.50.1100">
    <property type="match status" value="2"/>
</dbReference>
<evidence type="ECO:0000259" key="6">
    <source>
        <dbReference type="Pfam" id="PF00291"/>
    </source>
</evidence>
<dbReference type="EMBL" id="LSNE01000007">
    <property type="protein sequence ID" value="KXI28320.1"/>
    <property type="molecule type" value="Genomic_DNA"/>
</dbReference>
<evidence type="ECO:0000313" key="8">
    <source>
        <dbReference type="Proteomes" id="UP000070299"/>
    </source>
</evidence>
<reference evidence="8" key="1">
    <citation type="submission" date="2016-02" db="EMBL/GenBank/DDBJ databases">
        <authorList>
            <person name="Schultz-Johansen M."/>
            <person name="Glaring M.A."/>
            <person name="Bech P.K."/>
            <person name="Stougaard P."/>
        </authorList>
    </citation>
    <scope>NUCLEOTIDE SEQUENCE [LARGE SCALE GENOMIC DNA]</scope>
    <source>
        <strain evidence="8">S66</strain>
    </source>
</reference>
<comment type="caution">
    <text evidence="7">The sequence shown here is derived from an EMBL/GenBank/DDBJ whole genome shotgun (WGS) entry which is preliminary data.</text>
</comment>
<dbReference type="PANTHER" id="PTHR43780:SF2">
    <property type="entry name" value="1-AMINOCYCLOPROPANE-1-CARBOXYLATE DEAMINASE-RELATED"/>
    <property type="match status" value="1"/>
</dbReference>
<dbReference type="InterPro" id="IPR036052">
    <property type="entry name" value="TrpB-like_PALP_sf"/>
</dbReference>
<dbReference type="AlphaFoldDB" id="A0A135ZZJ6"/>
<evidence type="ECO:0000313" key="7">
    <source>
        <dbReference type="EMBL" id="KXI28320.1"/>
    </source>
</evidence>
<dbReference type="PANTHER" id="PTHR43780">
    <property type="entry name" value="1-AMINOCYCLOPROPANE-1-CARBOXYLATE DEAMINASE-RELATED"/>
    <property type="match status" value="1"/>
</dbReference>
<evidence type="ECO:0000256" key="1">
    <source>
        <dbReference type="ARBA" id="ARBA00001933"/>
    </source>
</evidence>
<evidence type="ECO:0000256" key="2">
    <source>
        <dbReference type="ARBA" id="ARBA00008639"/>
    </source>
</evidence>
<dbReference type="STRING" id="1799789.AX660_18295"/>
<dbReference type="Pfam" id="PF00291">
    <property type="entry name" value="PALP"/>
    <property type="match status" value="1"/>
</dbReference>
<evidence type="ECO:0000256" key="5">
    <source>
        <dbReference type="PIRSR" id="PIRSR006278-2"/>
    </source>
</evidence>
<feature type="active site" description="Nucleophile" evidence="4">
    <location>
        <position position="90"/>
    </location>
</feature>
<name>A0A135ZZJ6_9ALTE</name>
<proteinExistence type="inferred from homology"/>
<comment type="cofactor">
    <cofactor evidence="1">
        <name>pyridoxal 5'-phosphate</name>
        <dbReference type="ChEBI" id="CHEBI:597326"/>
    </cofactor>
</comment>
<dbReference type="PIRSF" id="PIRSF006278">
    <property type="entry name" value="ACCD_DCysDesulf"/>
    <property type="match status" value="1"/>
</dbReference>
<sequence length="313" mass="35432">MRFSYTTTEAKADEKSLNFLLEQLAITQPSAEQELKMDWPNPHHCLLNIKRDDLIHPIISGNKWRKLKYSLCHALENDCSHIVSFGGGFSNHLHALAYCCKQLNIKFTAIVRGDYRANPSPMLQDLSQWQSDIHYVDKLTYQRREKPEYLALLQKEYPDAMIIPEGGSNTLALQGVAEIVNELSGHYDYIVAPVASGATLAGLIHATHQTSCKILGIGVLKGEGYLEELVQQLLPQSYGHWSINHEYHCGGYAKSNIELRDFCRDFYQQTQVDIEPVYSGKLFFALRHLIQQAYFPVNSRILALHTGGLQGAR</sequence>
<protein>
    <submittedName>
        <fullName evidence="7">Cysteine desulfhydrase</fullName>
    </submittedName>
</protein>
<dbReference type="GO" id="GO:0019148">
    <property type="term" value="F:D-cysteine desulfhydrase activity"/>
    <property type="evidence" value="ECO:0007669"/>
    <property type="project" value="TreeGrafter"/>
</dbReference>
<accession>A0A135ZZJ6</accession>
<evidence type="ECO:0000256" key="3">
    <source>
        <dbReference type="ARBA" id="ARBA00022898"/>
    </source>
</evidence>
<dbReference type="Proteomes" id="UP000070299">
    <property type="component" value="Unassembled WGS sequence"/>
</dbReference>
<feature type="domain" description="Tryptophan synthase beta chain-like PALP" evidence="6">
    <location>
        <begin position="47"/>
        <end position="307"/>
    </location>
</feature>
<gene>
    <name evidence="7" type="ORF">AX660_18295</name>
</gene>
<dbReference type="InterPro" id="IPR001926">
    <property type="entry name" value="TrpB-like_PALP"/>
</dbReference>
<keyword evidence="8" id="KW-1185">Reference proteome</keyword>
<evidence type="ECO:0000256" key="4">
    <source>
        <dbReference type="PIRSR" id="PIRSR006278-1"/>
    </source>
</evidence>
<dbReference type="SUPFAM" id="SSF53686">
    <property type="entry name" value="Tryptophan synthase beta subunit-like PLP-dependent enzymes"/>
    <property type="match status" value="1"/>
</dbReference>
<dbReference type="InterPro" id="IPR027278">
    <property type="entry name" value="ACCD_DCysDesulf"/>
</dbReference>